<proteinExistence type="predicted"/>
<feature type="compositionally biased region" description="Basic and acidic residues" evidence="1">
    <location>
        <begin position="8"/>
        <end position="38"/>
    </location>
</feature>
<sequence length="111" mass="12057">PPAYLCSDVREKTSEHKFKKLRDPDAHGSEAGRVEPDPRPVGLHPVASHRAPKNLPHCEVSGWNEGIDDGPLGEELLPKLGAEGGQSGLTEHRWLNIVGDRLVKNSIGSKL</sequence>
<feature type="non-terminal residue" evidence="2">
    <location>
        <position position="1"/>
    </location>
</feature>
<reference evidence="2" key="1">
    <citation type="submission" date="2016-05" db="EMBL/GenBank/DDBJ databases">
        <authorList>
            <person name="Lavstsen T."/>
            <person name="Jespersen J.S."/>
        </authorList>
    </citation>
    <scope>NUCLEOTIDE SEQUENCE</scope>
    <source>
        <tissue evidence="2">Brain</tissue>
    </source>
</reference>
<evidence type="ECO:0000313" key="2">
    <source>
        <dbReference type="EMBL" id="SBQ75389.1"/>
    </source>
</evidence>
<keyword evidence="2" id="KW-0675">Receptor</keyword>
<organism evidence="2">
    <name type="scientific">Nothobranchius korthausae</name>
    <dbReference type="NCBI Taxonomy" id="1143690"/>
    <lineage>
        <taxon>Eukaryota</taxon>
        <taxon>Metazoa</taxon>
        <taxon>Chordata</taxon>
        <taxon>Craniata</taxon>
        <taxon>Vertebrata</taxon>
        <taxon>Euteleostomi</taxon>
        <taxon>Actinopterygii</taxon>
        <taxon>Neopterygii</taxon>
        <taxon>Teleostei</taxon>
        <taxon>Neoteleostei</taxon>
        <taxon>Acanthomorphata</taxon>
        <taxon>Ovalentaria</taxon>
        <taxon>Atherinomorphae</taxon>
        <taxon>Cyprinodontiformes</taxon>
        <taxon>Nothobranchiidae</taxon>
        <taxon>Nothobranchius</taxon>
    </lineage>
</organism>
<dbReference type="AlphaFoldDB" id="A0A1A8GWE9"/>
<gene>
    <name evidence="2" type="primary">PTGER1A</name>
</gene>
<feature type="region of interest" description="Disordered" evidence="1">
    <location>
        <begin position="1"/>
        <end position="62"/>
    </location>
</feature>
<accession>A0A1A8GWE9</accession>
<reference evidence="2" key="2">
    <citation type="submission" date="2016-06" db="EMBL/GenBank/DDBJ databases">
        <title>The genome of a short-lived fish provides insights into sex chromosome evolution and the genetic control of aging.</title>
        <authorList>
            <person name="Reichwald K."/>
            <person name="Felder M."/>
            <person name="Petzold A."/>
            <person name="Koch P."/>
            <person name="Groth M."/>
            <person name="Platzer M."/>
        </authorList>
    </citation>
    <scope>NUCLEOTIDE SEQUENCE</scope>
    <source>
        <tissue evidence="2">Brain</tissue>
    </source>
</reference>
<dbReference type="EMBL" id="HAEC01007251">
    <property type="protein sequence ID" value="SBQ75389.1"/>
    <property type="molecule type" value="Transcribed_RNA"/>
</dbReference>
<evidence type="ECO:0000256" key="1">
    <source>
        <dbReference type="SAM" id="MobiDB-lite"/>
    </source>
</evidence>
<name>A0A1A8GWE9_9TELE</name>
<protein>
    <submittedName>
        <fullName evidence="2">Prostaglandin E receptor 1a (Subtype EP1)</fullName>
    </submittedName>
</protein>